<organism evidence="6">
    <name type="scientific">Woronichinia naegeliana WA131</name>
    <dbReference type="NCBI Taxonomy" id="2824559"/>
    <lineage>
        <taxon>Bacteria</taxon>
        <taxon>Bacillati</taxon>
        <taxon>Cyanobacteriota</taxon>
        <taxon>Cyanophyceae</taxon>
        <taxon>Synechococcales</taxon>
        <taxon>Coelosphaeriaceae</taxon>
        <taxon>Woronichinia</taxon>
    </lineage>
</organism>
<dbReference type="Pfam" id="PF01479">
    <property type="entry name" value="S4"/>
    <property type="match status" value="1"/>
</dbReference>
<dbReference type="Gene3D" id="3.30.70.580">
    <property type="entry name" value="Pseudouridine synthase I, catalytic domain, N-terminal subdomain"/>
    <property type="match status" value="1"/>
</dbReference>
<keyword evidence="3" id="KW-0694">RNA-binding</keyword>
<dbReference type="InterPro" id="IPR042092">
    <property type="entry name" value="PsdUridine_s_RsuA/RluB/E/F_cat"/>
</dbReference>
<dbReference type="CDD" id="cd00165">
    <property type="entry name" value="S4"/>
    <property type="match status" value="1"/>
</dbReference>
<protein>
    <recommendedName>
        <fullName evidence="4">Pseudouridine synthase</fullName>
        <ecNumber evidence="4">5.4.99.-</ecNumber>
    </recommendedName>
</protein>
<dbReference type="SUPFAM" id="SSF55120">
    <property type="entry name" value="Pseudouridine synthase"/>
    <property type="match status" value="1"/>
</dbReference>
<evidence type="ECO:0000256" key="4">
    <source>
        <dbReference type="RuleBase" id="RU003887"/>
    </source>
</evidence>
<dbReference type="InterPro" id="IPR050343">
    <property type="entry name" value="RsuA_PseudoU_synthase"/>
</dbReference>
<dbReference type="InterPro" id="IPR006145">
    <property type="entry name" value="PsdUridine_synth_RsuA/RluA"/>
</dbReference>
<dbReference type="SMART" id="SM00363">
    <property type="entry name" value="S4"/>
    <property type="match status" value="1"/>
</dbReference>
<dbReference type="GO" id="GO:0120159">
    <property type="term" value="F:rRNA pseudouridine synthase activity"/>
    <property type="evidence" value="ECO:0007669"/>
    <property type="project" value="UniProtKB-ARBA"/>
</dbReference>
<dbReference type="NCBIfam" id="TIGR00093">
    <property type="entry name" value="pseudouridine synthase"/>
    <property type="match status" value="1"/>
</dbReference>
<dbReference type="EC" id="5.4.99.-" evidence="4"/>
<accession>A0A977PTU7</accession>
<keyword evidence="2 4" id="KW-0413">Isomerase</keyword>
<dbReference type="GO" id="GO:0003723">
    <property type="term" value="F:RNA binding"/>
    <property type="evidence" value="ECO:0007669"/>
    <property type="project" value="UniProtKB-KW"/>
</dbReference>
<dbReference type="EMBL" id="CP073041">
    <property type="protein sequence ID" value="UXE58587.1"/>
    <property type="molecule type" value="Genomic_DNA"/>
</dbReference>
<proteinExistence type="inferred from homology"/>
<dbReference type="PROSITE" id="PS01149">
    <property type="entry name" value="PSI_RSU"/>
    <property type="match status" value="1"/>
</dbReference>
<dbReference type="Pfam" id="PF00849">
    <property type="entry name" value="PseudoU_synth_2"/>
    <property type="match status" value="1"/>
</dbReference>
<feature type="domain" description="RNA-binding S4" evidence="5">
    <location>
        <begin position="3"/>
        <end position="65"/>
    </location>
</feature>
<evidence type="ECO:0000256" key="1">
    <source>
        <dbReference type="ARBA" id="ARBA00008348"/>
    </source>
</evidence>
<evidence type="ECO:0000256" key="2">
    <source>
        <dbReference type="ARBA" id="ARBA00023235"/>
    </source>
</evidence>
<dbReference type="Gene3D" id="3.30.70.1560">
    <property type="entry name" value="Alpha-L RNA-binding motif"/>
    <property type="match status" value="1"/>
</dbReference>
<evidence type="ECO:0000256" key="3">
    <source>
        <dbReference type="PROSITE-ProRule" id="PRU00182"/>
    </source>
</evidence>
<evidence type="ECO:0000259" key="5">
    <source>
        <dbReference type="SMART" id="SM00363"/>
    </source>
</evidence>
<dbReference type="Proteomes" id="UP001065613">
    <property type="component" value="Chromosome"/>
</dbReference>
<dbReference type="CDD" id="cd02870">
    <property type="entry name" value="PseudoU_synth_RsuA_like"/>
    <property type="match status" value="1"/>
</dbReference>
<dbReference type="KEGG" id="wna:KA717_21330"/>
<dbReference type="FunFam" id="3.10.290.10:FF:000003">
    <property type="entry name" value="Pseudouridine synthase"/>
    <property type="match status" value="1"/>
</dbReference>
<dbReference type="InterPro" id="IPR036986">
    <property type="entry name" value="S4_RNA-bd_sf"/>
</dbReference>
<name>A0A977PTU7_9CYAN</name>
<gene>
    <name evidence="6" type="ORF">KA717_21330</name>
</gene>
<dbReference type="PANTHER" id="PTHR47683:SF2">
    <property type="entry name" value="RNA-BINDING S4 DOMAIN-CONTAINING PROTEIN"/>
    <property type="match status" value="1"/>
</dbReference>
<dbReference type="InterPro" id="IPR002942">
    <property type="entry name" value="S4_RNA-bd"/>
</dbReference>
<dbReference type="Gene3D" id="3.10.290.10">
    <property type="entry name" value="RNA-binding S4 domain"/>
    <property type="match status" value="1"/>
</dbReference>
<dbReference type="PANTHER" id="PTHR47683">
    <property type="entry name" value="PSEUDOURIDINE SYNTHASE FAMILY PROTEIN-RELATED"/>
    <property type="match status" value="1"/>
</dbReference>
<sequence length="263" mass="30374">MAERVQKILSQWGIASRRHAEELILAGRVKLNGKLVKLGDEADPYRDRLEVDGKRVESATKPPLIYLLLNKPKGVLSTCDDPQARKTVLDLLPSHLRDGQGLHPVGRLDRNSTGALLLTNDGELTQRLTHPRYHLPKTYDVVIAGHLTEQQLEEWRKGLMLDDSLTLPAQVEILDWDRSQTQLEVKLTEGRNRQIRRIVEEIFELEILKLHRRAIGEIKLNSSQERLASGHYRRLQPSEIRFLKRHVNLEQGFQKPTLNRRKR</sequence>
<evidence type="ECO:0000313" key="6">
    <source>
        <dbReference type="EMBL" id="UXE58587.1"/>
    </source>
</evidence>
<comment type="similarity">
    <text evidence="1 4">Belongs to the pseudouridine synthase RsuA family.</text>
</comment>
<dbReference type="AlphaFoldDB" id="A0A977PTU7"/>
<dbReference type="SUPFAM" id="SSF55174">
    <property type="entry name" value="Alpha-L RNA-binding motif"/>
    <property type="match status" value="1"/>
</dbReference>
<dbReference type="InterPro" id="IPR020094">
    <property type="entry name" value="TruA/RsuA/RluB/E/F_N"/>
</dbReference>
<dbReference type="InterPro" id="IPR020103">
    <property type="entry name" value="PsdUridine_synth_cat_dom_sf"/>
</dbReference>
<dbReference type="InterPro" id="IPR018496">
    <property type="entry name" value="PsdUridine_synth_RsuA/RluB_CS"/>
</dbReference>
<dbReference type="PROSITE" id="PS50889">
    <property type="entry name" value="S4"/>
    <property type="match status" value="1"/>
</dbReference>
<dbReference type="GO" id="GO:0000455">
    <property type="term" value="P:enzyme-directed rRNA pseudouridine synthesis"/>
    <property type="evidence" value="ECO:0007669"/>
    <property type="project" value="UniProtKB-ARBA"/>
</dbReference>
<reference evidence="6" key="1">
    <citation type="submission" date="2021-04" db="EMBL/GenBank/DDBJ databases">
        <title>Genome sequence of Woronichinia naegeliana from Washington state freshwater lake bloom.</title>
        <authorList>
            <person name="Dreher T.W."/>
        </authorList>
    </citation>
    <scope>NUCLEOTIDE SEQUENCE</scope>
    <source>
        <strain evidence="6">WA131</strain>
    </source>
</reference>
<dbReference type="InterPro" id="IPR000748">
    <property type="entry name" value="PsdUridine_synth_RsuA/RluB/E/F"/>
</dbReference>